<name>A0A5B7G0G0_PORTR</name>
<comment type="caution">
    <text evidence="1">The sequence shown here is derived from an EMBL/GenBank/DDBJ whole genome shotgun (WGS) entry which is preliminary data.</text>
</comment>
<sequence>MPHPFVSVALAARGCLIPSCQCHFVALLG</sequence>
<evidence type="ECO:0000313" key="2">
    <source>
        <dbReference type="Proteomes" id="UP000324222"/>
    </source>
</evidence>
<proteinExistence type="predicted"/>
<protein>
    <submittedName>
        <fullName evidence="1">Uncharacterized protein</fullName>
    </submittedName>
</protein>
<dbReference type="Proteomes" id="UP000324222">
    <property type="component" value="Unassembled WGS sequence"/>
</dbReference>
<dbReference type="EMBL" id="VSRR010009838">
    <property type="protein sequence ID" value="MPC50959.1"/>
    <property type="molecule type" value="Genomic_DNA"/>
</dbReference>
<accession>A0A5B7G0G0</accession>
<dbReference type="AlphaFoldDB" id="A0A5B7G0G0"/>
<reference evidence="1 2" key="1">
    <citation type="submission" date="2019-05" db="EMBL/GenBank/DDBJ databases">
        <title>Another draft genome of Portunus trituberculatus and its Hox gene families provides insights of decapod evolution.</title>
        <authorList>
            <person name="Jeong J.-H."/>
            <person name="Song I."/>
            <person name="Kim S."/>
            <person name="Choi T."/>
            <person name="Kim D."/>
            <person name="Ryu S."/>
            <person name="Kim W."/>
        </authorList>
    </citation>
    <scope>NUCLEOTIDE SEQUENCE [LARGE SCALE GENOMIC DNA]</scope>
    <source>
        <tissue evidence="1">Muscle</tissue>
    </source>
</reference>
<evidence type="ECO:0000313" key="1">
    <source>
        <dbReference type="EMBL" id="MPC50959.1"/>
    </source>
</evidence>
<gene>
    <name evidence="1" type="ORF">E2C01_044794</name>
</gene>
<organism evidence="1 2">
    <name type="scientific">Portunus trituberculatus</name>
    <name type="common">Swimming crab</name>
    <name type="synonym">Neptunus trituberculatus</name>
    <dbReference type="NCBI Taxonomy" id="210409"/>
    <lineage>
        <taxon>Eukaryota</taxon>
        <taxon>Metazoa</taxon>
        <taxon>Ecdysozoa</taxon>
        <taxon>Arthropoda</taxon>
        <taxon>Crustacea</taxon>
        <taxon>Multicrustacea</taxon>
        <taxon>Malacostraca</taxon>
        <taxon>Eumalacostraca</taxon>
        <taxon>Eucarida</taxon>
        <taxon>Decapoda</taxon>
        <taxon>Pleocyemata</taxon>
        <taxon>Brachyura</taxon>
        <taxon>Eubrachyura</taxon>
        <taxon>Portunoidea</taxon>
        <taxon>Portunidae</taxon>
        <taxon>Portuninae</taxon>
        <taxon>Portunus</taxon>
    </lineage>
</organism>
<keyword evidence="2" id="KW-1185">Reference proteome</keyword>